<dbReference type="Pfam" id="PF02547">
    <property type="entry name" value="Queuosine_synth"/>
    <property type="match status" value="1"/>
</dbReference>
<evidence type="ECO:0000313" key="7">
    <source>
        <dbReference type="Proteomes" id="UP000093861"/>
    </source>
</evidence>
<sequence length="353" mass="37748">MTLTAPRTRFRRAPGSDAFEPPEAHGIARDAVKLLVARPDRVTHARFADLGDHLRPGDLLVVNDSETLPAAVDGHRDGQPIAVHFSTRRAERIWVVELRPAGDAAGHLPDVRPGERIDMPGGGVLVIESSYPQPGISGARLWSARIVVEGDVGSYLARHGRPIRYSYVPRPWPLHYYQTVFARRPGSAEMPSAARPFSTELVTDLVSAGIAIAPITLHAGVSSADAGEPPVAEPLHVPAATARLVNFTRETGGRVIAVGTTVTRALESAATADGVVRQVDGWTDLVLGPDRPCRVVDGLVTGWHDAGASHLLLLEAVAGAELVARAYREAVDHGYLWHEFGDSALLLPGRATT</sequence>
<dbReference type="AlphaFoldDB" id="A0A1A2RRJ3"/>
<dbReference type="InterPro" id="IPR042119">
    <property type="entry name" value="QueA_dom2"/>
</dbReference>
<evidence type="ECO:0000256" key="3">
    <source>
        <dbReference type="ARBA" id="ARBA00022691"/>
    </source>
</evidence>
<evidence type="ECO:0000256" key="4">
    <source>
        <dbReference type="ARBA" id="ARBA00022785"/>
    </source>
</evidence>
<evidence type="ECO:0000313" key="6">
    <source>
        <dbReference type="EMBL" id="OBH54345.1"/>
    </source>
</evidence>
<proteinExistence type="predicted"/>
<dbReference type="EMBL" id="LZJS01000152">
    <property type="protein sequence ID" value="OBH54345.1"/>
    <property type="molecule type" value="Genomic_DNA"/>
</dbReference>
<evidence type="ECO:0000256" key="2">
    <source>
        <dbReference type="ARBA" id="ARBA00022679"/>
    </source>
</evidence>
<accession>A0A1A2RRJ3</accession>
<dbReference type="GO" id="GO:0008616">
    <property type="term" value="P:tRNA queuosine(34) biosynthetic process"/>
    <property type="evidence" value="ECO:0007669"/>
    <property type="project" value="UniProtKB-KW"/>
</dbReference>
<dbReference type="Proteomes" id="UP000093861">
    <property type="component" value="Unassembled WGS sequence"/>
</dbReference>
<reference evidence="6 7" key="1">
    <citation type="submission" date="2016-06" db="EMBL/GenBank/DDBJ databases">
        <authorList>
            <person name="Kjaerup R.B."/>
            <person name="Dalgaard T.S."/>
            <person name="Juul-Madsen H.R."/>
        </authorList>
    </citation>
    <scope>NUCLEOTIDE SEQUENCE [LARGE SCALE GENOMIC DNA]</scope>
    <source>
        <strain evidence="6 7">E2464</strain>
    </source>
</reference>
<dbReference type="Gene3D" id="2.40.10.240">
    <property type="entry name" value="QueA-like"/>
    <property type="match status" value="1"/>
</dbReference>
<keyword evidence="4" id="KW-0671">Queuosine biosynthesis</keyword>
<organism evidence="6 7">
    <name type="scientific">Mycobacterium colombiense</name>
    <dbReference type="NCBI Taxonomy" id="339268"/>
    <lineage>
        <taxon>Bacteria</taxon>
        <taxon>Bacillati</taxon>
        <taxon>Actinomycetota</taxon>
        <taxon>Actinomycetes</taxon>
        <taxon>Mycobacteriales</taxon>
        <taxon>Mycobacteriaceae</taxon>
        <taxon>Mycobacterium</taxon>
        <taxon>Mycobacterium avium complex (MAC)</taxon>
    </lineage>
</organism>
<gene>
    <name evidence="6" type="ORF">A5685_12375</name>
</gene>
<dbReference type="InterPro" id="IPR042118">
    <property type="entry name" value="QueA_dom1"/>
</dbReference>
<protein>
    <submittedName>
        <fullName evidence="6">Queuosine biosynthesis protein</fullName>
    </submittedName>
</protein>
<evidence type="ECO:0000256" key="1">
    <source>
        <dbReference type="ARBA" id="ARBA00022490"/>
    </source>
</evidence>
<keyword evidence="3" id="KW-0949">S-adenosyl-L-methionine</keyword>
<dbReference type="PANTHER" id="PTHR30307:SF0">
    <property type="entry name" value="S-ADENOSYLMETHIONINE:TRNA RIBOSYLTRANSFERASE-ISOMERASE"/>
    <property type="match status" value="1"/>
</dbReference>
<dbReference type="PANTHER" id="PTHR30307">
    <property type="entry name" value="S-ADENOSYLMETHIONINE:TRNA RIBOSYLTRANSFERASE-ISOMERASE"/>
    <property type="match status" value="1"/>
</dbReference>
<dbReference type="Gene3D" id="3.40.1780.10">
    <property type="entry name" value="QueA-like"/>
    <property type="match status" value="1"/>
</dbReference>
<keyword evidence="2" id="KW-0808">Transferase</keyword>
<dbReference type="GO" id="GO:0051075">
    <property type="term" value="F:S-adenosylmethionine:tRNA ribosyltransferase-isomerase activity"/>
    <property type="evidence" value="ECO:0007669"/>
    <property type="project" value="TreeGrafter"/>
</dbReference>
<name>A0A1A2RRJ3_9MYCO</name>
<dbReference type="RefSeq" id="WP_064953968.1">
    <property type="nucleotide sequence ID" value="NZ_LZJS01000152.1"/>
</dbReference>
<dbReference type="InterPro" id="IPR036100">
    <property type="entry name" value="QueA_sf"/>
</dbReference>
<comment type="caution">
    <text evidence="6">The sequence shown here is derived from an EMBL/GenBank/DDBJ whole genome shotgun (WGS) entry which is preliminary data.</text>
</comment>
<keyword evidence="1" id="KW-0963">Cytoplasm</keyword>
<dbReference type="InterPro" id="IPR003699">
    <property type="entry name" value="QueA"/>
</dbReference>
<evidence type="ECO:0000256" key="5">
    <source>
        <dbReference type="SAM" id="MobiDB-lite"/>
    </source>
</evidence>
<dbReference type="SUPFAM" id="SSF111337">
    <property type="entry name" value="QueA-like"/>
    <property type="match status" value="1"/>
</dbReference>
<feature type="region of interest" description="Disordered" evidence="5">
    <location>
        <begin position="1"/>
        <end position="24"/>
    </location>
</feature>